<proteinExistence type="predicted"/>
<organism evidence="1 2">
    <name type="scientific">Racocetra persica</name>
    <dbReference type="NCBI Taxonomy" id="160502"/>
    <lineage>
        <taxon>Eukaryota</taxon>
        <taxon>Fungi</taxon>
        <taxon>Fungi incertae sedis</taxon>
        <taxon>Mucoromycota</taxon>
        <taxon>Glomeromycotina</taxon>
        <taxon>Glomeromycetes</taxon>
        <taxon>Diversisporales</taxon>
        <taxon>Gigasporaceae</taxon>
        <taxon>Racocetra</taxon>
    </lineage>
</organism>
<gene>
    <name evidence="1" type="ORF">RPERSI_LOCUS9247</name>
</gene>
<reference evidence="1" key="1">
    <citation type="submission" date="2021-06" db="EMBL/GenBank/DDBJ databases">
        <authorList>
            <person name="Kallberg Y."/>
            <person name="Tangrot J."/>
            <person name="Rosling A."/>
        </authorList>
    </citation>
    <scope>NUCLEOTIDE SEQUENCE</scope>
    <source>
        <strain evidence="1">MA461A</strain>
    </source>
</reference>
<dbReference type="Proteomes" id="UP000789920">
    <property type="component" value="Unassembled WGS sequence"/>
</dbReference>
<sequence length="47" mass="5663">PFYKYIIPDFIGIDEYFEDNSNVEPDDSEESEGFDEIEDMLKRVRKK</sequence>
<protein>
    <submittedName>
        <fullName evidence="1">25034_t:CDS:1</fullName>
    </submittedName>
</protein>
<feature type="non-terminal residue" evidence="1">
    <location>
        <position position="47"/>
    </location>
</feature>
<feature type="non-terminal residue" evidence="1">
    <location>
        <position position="1"/>
    </location>
</feature>
<evidence type="ECO:0000313" key="2">
    <source>
        <dbReference type="Proteomes" id="UP000789920"/>
    </source>
</evidence>
<evidence type="ECO:0000313" key="1">
    <source>
        <dbReference type="EMBL" id="CAG8683920.1"/>
    </source>
</evidence>
<accession>A0ACA9NZQ9</accession>
<keyword evidence="2" id="KW-1185">Reference proteome</keyword>
<comment type="caution">
    <text evidence="1">The sequence shown here is derived from an EMBL/GenBank/DDBJ whole genome shotgun (WGS) entry which is preliminary data.</text>
</comment>
<dbReference type="EMBL" id="CAJVQC010017327">
    <property type="protein sequence ID" value="CAG8683920.1"/>
    <property type="molecule type" value="Genomic_DNA"/>
</dbReference>
<name>A0ACA9NZQ9_9GLOM</name>